<gene>
    <name evidence="1" type="ORF">LEP1GSC047_2270</name>
</gene>
<name>V6HNC7_9LEPT</name>
<dbReference type="STRING" id="1049790.LEP1GSC047_2270"/>
<evidence type="ECO:0000313" key="2">
    <source>
        <dbReference type="Proteomes" id="UP000018719"/>
    </source>
</evidence>
<dbReference type="AlphaFoldDB" id="V6HNC7"/>
<proteinExistence type="predicted"/>
<reference evidence="1 2" key="1">
    <citation type="submission" date="2013-05" db="EMBL/GenBank/DDBJ databases">
        <authorList>
            <person name="Harkins D.M."/>
            <person name="Durkin A.S."/>
            <person name="Brinkac L.M."/>
            <person name="Haft D.H."/>
            <person name="Selengut J.D."/>
            <person name="Sanka R."/>
            <person name="DePew J."/>
            <person name="Purushe J."/>
            <person name="Hartskeerl R.A."/>
            <person name="Ahmed A."/>
            <person name="van der Linden H."/>
            <person name="Goris M.G.A."/>
            <person name="Vinetz J.M."/>
            <person name="Sutton G.G."/>
            <person name="Nierman W.C."/>
            <person name="Fouts D.E."/>
        </authorList>
    </citation>
    <scope>NUCLEOTIDE SEQUENCE [LARGE SCALE GENOMIC DNA]</scope>
    <source>
        <strain evidence="1 2">10</strain>
    </source>
</reference>
<evidence type="ECO:0000313" key="1">
    <source>
        <dbReference type="EMBL" id="EQA38390.1"/>
    </source>
</evidence>
<protein>
    <submittedName>
        <fullName evidence="1">Uncharacterized protein</fullName>
    </submittedName>
</protein>
<comment type="caution">
    <text evidence="1">The sequence shown here is derived from an EMBL/GenBank/DDBJ whole genome shotgun (WGS) entry which is preliminary data.</text>
</comment>
<organism evidence="1 2">
    <name type="scientific">Leptospira inadai serovar Lyme str. 10</name>
    <dbReference type="NCBI Taxonomy" id="1049790"/>
    <lineage>
        <taxon>Bacteria</taxon>
        <taxon>Pseudomonadati</taxon>
        <taxon>Spirochaetota</taxon>
        <taxon>Spirochaetia</taxon>
        <taxon>Leptospirales</taxon>
        <taxon>Leptospiraceae</taxon>
        <taxon>Leptospira</taxon>
    </lineage>
</organism>
<accession>V6HNC7</accession>
<dbReference type="Proteomes" id="UP000018719">
    <property type="component" value="Unassembled WGS sequence"/>
</dbReference>
<sequence length="38" mass="4305">MSDLVTESPVTDLNEILTSKRGLLTGNRIHFLHLLKNK</sequence>
<dbReference type="EMBL" id="AHMM02000006">
    <property type="protein sequence ID" value="EQA38390.1"/>
    <property type="molecule type" value="Genomic_DNA"/>
</dbReference>